<dbReference type="InterPro" id="IPR036505">
    <property type="entry name" value="Amidase/PGRP_sf"/>
</dbReference>
<evidence type="ECO:0000256" key="3">
    <source>
        <dbReference type="ARBA" id="ARBA00022859"/>
    </source>
</evidence>
<dbReference type="GO" id="GO:0045087">
    <property type="term" value="P:innate immune response"/>
    <property type="evidence" value="ECO:0007669"/>
    <property type="project" value="UniProtKB-KW"/>
</dbReference>
<dbReference type="Proteomes" id="UP001200034">
    <property type="component" value="Unassembled WGS sequence"/>
</dbReference>
<organism evidence="6 7">
    <name type="scientific">Drosophila rubida</name>
    <dbReference type="NCBI Taxonomy" id="30044"/>
    <lineage>
        <taxon>Eukaryota</taxon>
        <taxon>Metazoa</taxon>
        <taxon>Ecdysozoa</taxon>
        <taxon>Arthropoda</taxon>
        <taxon>Hexapoda</taxon>
        <taxon>Insecta</taxon>
        <taxon>Pterygota</taxon>
        <taxon>Neoptera</taxon>
        <taxon>Endopterygota</taxon>
        <taxon>Diptera</taxon>
        <taxon>Brachycera</taxon>
        <taxon>Muscomorpha</taxon>
        <taxon>Ephydroidea</taxon>
        <taxon>Drosophilidae</taxon>
        <taxon>Drosophila</taxon>
    </lineage>
</organism>
<feature type="domain" description="Peptidoglycan recognition protein family" evidence="5">
    <location>
        <begin position="65"/>
        <end position="201"/>
    </location>
</feature>
<dbReference type="GO" id="GO:0008745">
    <property type="term" value="F:N-acetylmuramoyl-L-alanine amidase activity"/>
    <property type="evidence" value="ECO:0007669"/>
    <property type="project" value="InterPro"/>
</dbReference>
<dbReference type="InterPro" id="IPR002502">
    <property type="entry name" value="Amidase_domain"/>
</dbReference>
<feature type="non-terminal residue" evidence="6">
    <location>
        <position position="227"/>
    </location>
</feature>
<keyword evidence="4" id="KW-1133">Transmembrane helix</keyword>
<dbReference type="GO" id="GO:0008270">
    <property type="term" value="F:zinc ion binding"/>
    <property type="evidence" value="ECO:0007669"/>
    <property type="project" value="InterPro"/>
</dbReference>
<evidence type="ECO:0000256" key="1">
    <source>
        <dbReference type="ARBA" id="ARBA00007553"/>
    </source>
</evidence>
<reference evidence="6" key="1">
    <citation type="journal article" date="2021" name="Mol. Ecol. Resour.">
        <title>Phylogenomic analyses of the genus Drosophila reveals genomic signals of climate adaptation.</title>
        <authorList>
            <person name="Li F."/>
            <person name="Rane R.V."/>
            <person name="Luria V."/>
            <person name="Xiong Z."/>
            <person name="Chen J."/>
            <person name="Li Z."/>
            <person name="Catullo R.A."/>
            <person name="Griffin P.C."/>
            <person name="Schiffer M."/>
            <person name="Pearce S."/>
            <person name="Lee S.F."/>
            <person name="McElroy K."/>
            <person name="Stocker A."/>
            <person name="Shirriffs J."/>
            <person name="Cockerell F."/>
            <person name="Coppin C."/>
            <person name="Sgro C.M."/>
            <person name="Karger A."/>
            <person name="Cain J.W."/>
            <person name="Weber J.A."/>
            <person name="Santpere G."/>
            <person name="Kirschner M.W."/>
            <person name="Hoffmann A.A."/>
            <person name="Oakeshott J.G."/>
            <person name="Zhang G."/>
        </authorList>
    </citation>
    <scope>NUCLEOTIDE SEQUENCE</scope>
    <source>
        <strain evidence="6">BGI-SZ-2011g</strain>
    </source>
</reference>
<proteinExistence type="inferred from homology"/>
<feature type="transmembrane region" description="Helical" evidence="4">
    <location>
        <begin position="33"/>
        <end position="52"/>
    </location>
</feature>
<dbReference type="PANTHER" id="PTHR11022">
    <property type="entry name" value="PEPTIDOGLYCAN RECOGNITION PROTEIN"/>
    <property type="match status" value="1"/>
</dbReference>
<protein>
    <recommendedName>
        <fullName evidence="5">Peptidoglycan recognition protein family domain-containing protein</fullName>
    </recommendedName>
</protein>
<keyword evidence="3" id="KW-0391">Immunity</keyword>
<dbReference type="AlphaFoldDB" id="A0AAD4JYR3"/>
<evidence type="ECO:0000313" key="7">
    <source>
        <dbReference type="Proteomes" id="UP001200034"/>
    </source>
</evidence>
<dbReference type="SUPFAM" id="SSF55846">
    <property type="entry name" value="N-acetylmuramoyl-L-alanine amidase-like"/>
    <property type="match status" value="1"/>
</dbReference>
<dbReference type="InterPro" id="IPR015510">
    <property type="entry name" value="PGRP"/>
</dbReference>
<dbReference type="CDD" id="cd06583">
    <property type="entry name" value="PGRP"/>
    <property type="match status" value="1"/>
</dbReference>
<dbReference type="InterPro" id="IPR006619">
    <property type="entry name" value="PGRP_domain_met/bac"/>
</dbReference>
<dbReference type="EMBL" id="JAJJHW010002585">
    <property type="protein sequence ID" value="KAH8369735.1"/>
    <property type="molecule type" value="Genomic_DNA"/>
</dbReference>
<keyword evidence="4" id="KW-0812">Transmembrane</keyword>
<comment type="similarity">
    <text evidence="1">Belongs to the N-acetylmuramoyl-L-alanine amidase 2 family.</text>
</comment>
<evidence type="ECO:0000256" key="2">
    <source>
        <dbReference type="ARBA" id="ARBA00022588"/>
    </source>
</evidence>
<comment type="caution">
    <text evidence="6">The sequence shown here is derived from an EMBL/GenBank/DDBJ whole genome shotgun (WGS) entry which is preliminary data.</text>
</comment>
<evidence type="ECO:0000313" key="6">
    <source>
        <dbReference type="EMBL" id="KAH8369735.1"/>
    </source>
</evidence>
<dbReference type="Gene3D" id="3.40.80.10">
    <property type="entry name" value="Peptidoglycan recognition protein-like"/>
    <property type="match status" value="1"/>
</dbReference>
<evidence type="ECO:0000259" key="5">
    <source>
        <dbReference type="SMART" id="SM00701"/>
    </source>
</evidence>
<name>A0AAD4JYR3_9MUSC</name>
<dbReference type="SMART" id="SM00701">
    <property type="entry name" value="PGRP"/>
    <property type="match status" value="1"/>
</dbReference>
<keyword evidence="7" id="KW-1185">Reference proteome</keyword>
<dbReference type="GO" id="GO:0009253">
    <property type="term" value="P:peptidoglycan catabolic process"/>
    <property type="evidence" value="ECO:0007669"/>
    <property type="project" value="InterPro"/>
</dbReference>
<keyword evidence="4" id="KW-0472">Membrane</keyword>
<evidence type="ECO:0000256" key="4">
    <source>
        <dbReference type="SAM" id="Phobius"/>
    </source>
</evidence>
<dbReference type="PANTHER" id="PTHR11022:SF73">
    <property type="entry name" value="PEPTIDOGLYCAN-RECOGNITION PROTEIN LD"/>
    <property type="match status" value="1"/>
</dbReference>
<keyword evidence="2" id="KW-0399">Innate immunity</keyword>
<sequence length="227" mass="25715">RVPNEHTPLLMPSSVSASSTPAFYTKECLNWRIIGLLVMFTAGFGVASYLLWRETTDCAEIGYKLSLTQHDIWSTAPLKGLALLEVGMVANVYITHTGSVECTENCAQLLHTLQHEHFGELPYNFLMAGDCEAYEARGWRYASNYATLPQSSSLVLAFVGNFTLRLPSSCQLEMAEALLWESRRRKKLQPGYQLYVLRNVSRSQLDADALQRQLREWPHYVGQHQVK</sequence>
<gene>
    <name evidence="6" type="ORF">KR093_000738</name>
</gene>
<accession>A0AAD4JYR3</accession>